<dbReference type="InterPro" id="IPR032675">
    <property type="entry name" value="LRR_dom_sf"/>
</dbReference>
<organism evidence="1 2">
    <name type="scientific">Hohenbuehelia grisea</name>
    <dbReference type="NCBI Taxonomy" id="104357"/>
    <lineage>
        <taxon>Eukaryota</taxon>
        <taxon>Fungi</taxon>
        <taxon>Dikarya</taxon>
        <taxon>Basidiomycota</taxon>
        <taxon>Agaricomycotina</taxon>
        <taxon>Agaricomycetes</taxon>
        <taxon>Agaricomycetidae</taxon>
        <taxon>Agaricales</taxon>
        <taxon>Pleurotineae</taxon>
        <taxon>Pleurotaceae</taxon>
        <taxon>Hohenbuehelia</taxon>
    </lineage>
</organism>
<dbReference type="EMBL" id="JASNQZ010000001">
    <property type="protein sequence ID" value="KAL0961421.1"/>
    <property type="molecule type" value="Genomic_DNA"/>
</dbReference>
<dbReference type="Gene3D" id="3.80.10.10">
    <property type="entry name" value="Ribonuclease Inhibitor"/>
    <property type="match status" value="1"/>
</dbReference>
<dbReference type="Proteomes" id="UP001556367">
    <property type="component" value="Unassembled WGS sequence"/>
</dbReference>
<evidence type="ECO:0000313" key="1">
    <source>
        <dbReference type="EMBL" id="KAL0961421.1"/>
    </source>
</evidence>
<dbReference type="SUPFAM" id="SSF52047">
    <property type="entry name" value="RNI-like"/>
    <property type="match status" value="1"/>
</dbReference>
<proteinExistence type="predicted"/>
<evidence type="ECO:0000313" key="2">
    <source>
        <dbReference type="Proteomes" id="UP001556367"/>
    </source>
</evidence>
<accession>A0ABR3K2N9</accession>
<protein>
    <submittedName>
        <fullName evidence="1">Uncharacterized protein</fullName>
    </submittedName>
</protein>
<comment type="caution">
    <text evidence="1">The sequence shown here is derived from an EMBL/GenBank/DDBJ whole genome shotgun (WGS) entry which is preliminary data.</text>
</comment>
<reference evidence="2" key="1">
    <citation type="submission" date="2024-06" db="EMBL/GenBank/DDBJ databases">
        <title>Multi-omics analyses provide insights into the biosynthesis of the anticancer antibiotic pleurotin in Hohenbuehelia grisea.</title>
        <authorList>
            <person name="Weaver J.A."/>
            <person name="Alberti F."/>
        </authorList>
    </citation>
    <scope>NUCLEOTIDE SEQUENCE [LARGE SCALE GENOMIC DNA]</scope>
    <source>
        <strain evidence="2">T-177</strain>
    </source>
</reference>
<sequence>MPHFKELLKRSGNVPLALIVTIGDHRHHVLRALLKESARWQYLELTIMIGPSTSKTLDALNDCRGNFPILRTLDLYVPSSNSLPNSLSAFEDAPKLRTLVICATMVDKFLLPWSQIFNFRSPHVDRGQLFEALKKAPALQHIDLGGNKRACLSSSDLDDSLITLPEVRSIHIPSESSLDALHLPGLTGLSLEYRDFGSSMSSFVTRYANSLTTLEIDLLNRFPPPILPVLSALPHLERLEVYGPDQDNSAIKSLTVPSESARDPLLPRLQTLHLGFNIDVSDDLYDMLESRSPLSSRRCRETSIGIANLLSVYLGVRRSWGWTDILPKFRERVKAIQDSGMRIQIETGYVYNVSHKFASISSQQARRARYSHS</sequence>
<gene>
    <name evidence="1" type="ORF">HGRIS_006368</name>
</gene>
<keyword evidence="2" id="KW-1185">Reference proteome</keyword>
<name>A0ABR3K2N9_9AGAR</name>